<evidence type="ECO:0000313" key="7">
    <source>
        <dbReference type="Proteomes" id="UP000192674"/>
    </source>
</evidence>
<dbReference type="Gene3D" id="3.40.50.1820">
    <property type="entry name" value="alpha/beta hydrolase"/>
    <property type="match status" value="2"/>
</dbReference>
<dbReference type="Pfam" id="PF00135">
    <property type="entry name" value="COesterase"/>
    <property type="match status" value="1"/>
</dbReference>
<evidence type="ECO:0000256" key="2">
    <source>
        <dbReference type="ARBA" id="ARBA00022801"/>
    </source>
</evidence>
<dbReference type="GO" id="GO:0016787">
    <property type="term" value="F:hydrolase activity"/>
    <property type="evidence" value="ECO:0007669"/>
    <property type="project" value="UniProtKB-KW"/>
</dbReference>
<dbReference type="EMBL" id="FWXV01000001">
    <property type="protein sequence ID" value="SMC73411.1"/>
    <property type="molecule type" value="Genomic_DNA"/>
</dbReference>
<dbReference type="AlphaFoldDB" id="A0A1W2BKL0"/>
<protein>
    <recommendedName>
        <fullName evidence="3">Carboxylic ester hydrolase</fullName>
        <ecNumber evidence="3">3.1.1.-</ecNumber>
    </recommendedName>
</protein>
<dbReference type="InterPro" id="IPR029058">
    <property type="entry name" value="AB_hydrolase_fold"/>
</dbReference>
<accession>A0A1W2BKL0</accession>
<dbReference type="InterPro" id="IPR019826">
    <property type="entry name" value="Carboxylesterase_B_AS"/>
</dbReference>
<dbReference type="EC" id="3.1.1.-" evidence="3"/>
<dbReference type="InterPro" id="IPR002018">
    <property type="entry name" value="CarbesteraseB"/>
</dbReference>
<evidence type="ECO:0000256" key="4">
    <source>
        <dbReference type="SAM" id="MobiDB-lite"/>
    </source>
</evidence>
<proteinExistence type="inferred from homology"/>
<dbReference type="RefSeq" id="WP_200825461.1">
    <property type="nucleotide sequence ID" value="NZ_FWXV01000001.1"/>
</dbReference>
<gene>
    <name evidence="6" type="ORF">SAMN05661093_01773</name>
</gene>
<evidence type="ECO:0000256" key="3">
    <source>
        <dbReference type="RuleBase" id="RU361235"/>
    </source>
</evidence>
<sequence>MVVRTGPIRYAEADRFGLPKRVNGGQSNTGQSSGQICPQPRSRLAHVMGAPHDVRPQGEDCLNLSITTPALDDGRRPVMVWLHGGGFMSGAGLFDWYDGSALSAEGDVVVVSVNYRLGAFGYLFADGISPGNLGLHDQIAALHWVQDHISHFGGDPSQVTVFGQSAGAMSIRMLLDHPVRLFRRAIIHSDPRSTEPLSLDDAAQIGEAFLGYLDGDPRSVSAEEIIRALHRVASAHPISAGSTVPLPFRPVSTGWEPRDLTGVDVVYGWNADEMAAFGGGMGSGTFADPELGYAAGLKARGAKVFPYRLAWRPAGSAFGAAHCVELPLVLGSSRAWAGSPMLGCASWQEVDRLGREVRASWVSCARTGIPGPIDSVPFEWL</sequence>
<dbReference type="PROSITE" id="PS00122">
    <property type="entry name" value="CARBOXYLESTERASE_B_1"/>
    <property type="match status" value="1"/>
</dbReference>
<evidence type="ECO:0000256" key="1">
    <source>
        <dbReference type="ARBA" id="ARBA00005964"/>
    </source>
</evidence>
<name>A0A1W2BKL0_KIBAR</name>
<keyword evidence="7" id="KW-1185">Reference proteome</keyword>
<dbReference type="InterPro" id="IPR050309">
    <property type="entry name" value="Type-B_Carboxylest/Lipase"/>
</dbReference>
<feature type="domain" description="Carboxylesterase type B" evidence="5">
    <location>
        <begin position="8"/>
        <end position="190"/>
    </location>
</feature>
<feature type="compositionally biased region" description="Low complexity" evidence="4">
    <location>
        <begin position="23"/>
        <end position="35"/>
    </location>
</feature>
<dbReference type="PANTHER" id="PTHR11559">
    <property type="entry name" value="CARBOXYLESTERASE"/>
    <property type="match status" value="1"/>
</dbReference>
<evidence type="ECO:0000313" key="6">
    <source>
        <dbReference type="EMBL" id="SMC73411.1"/>
    </source>
</evidence>
<feature type="region of interest" description="Disordered" evidence="4">
    <location>
        <begin position="19"/>
        <end position="38"/>
    </location>
</feature>
<dbReference type="Proteomes" id="UP000192674">
    <property type="component" value="Unassembled WGS sequence"/>
</dbReference>
<keyword evidence="2 3" id="KW-0378">Hydrolase</keyword>
<dbReference type="SUPFAM" id="SSF53474">
    <property type="entry name" value="alpha/beta-Hydrolases"/>
    <property type="match status" value="1"/>
</dbReference>
<comment type="similarity">
    <text evidence="1 3">Belongs to the type-B carboxylesterase/lipase family.</text>
</comment>
<organism evidence="6 7">
    <name type="scientific">Kibdelosporangium aridum</name>
    <dbReference type="NCBI Taxonomy" id="2030"/>
    <lineage>
        <taxon>Bacteria</taxon>
        <taxon>Bacillati</taxon>
        <taxon>Actinomycetota</taxon>
        <taxon>Actinomycetes</taxon>
        <taxon>Pseudonocardiales</taxon>
        <taxon>Pseudonocardiaceae</taxon>
        <taxon>Kibdelosporangium</taxon>
    </lineage>
</organism>
<evidence type="ECO:0000259" key="5">
    <source>
        <dbReference type="Pfam" id="PF00135"/>
    </source>
</evidence>
<reference evidence="6 7" key="1">
    <citation type="submission" date="2017-04" db="EMBL/GenBank/DDBJ databases">
        <authorList>
            <person name="Afonso C.L."/>
            <person name="Miller P.J."/>
            <person name="Scott M.A."/>
            <person name="Spackman E."/>
            <person name="Goraichik I."/>
            <person name="Dimitrov K.M."/>
            <person name="Suarez D.L."/>
            <person name="Swayne D.E."/>
        </authorList>
    </citation>
    <scope>NUCLEOTIDE SEQUENCE [LARGE SCALE GENOMIC DNA]</scope>
    <source>
        <strain evidence="6 7">DSM 43828</strain>
    </source>
</reference>